<evidence type="ECO:0000313" key="3">
    <source>
        <dbReference type="Proteomes" id="UP001642260"/>
    </source>
</evidence>
<gene>
    <name evidence="2" type="ORF">ERUC_LOCUS36574</name>
</gene>
<proteinExistence type="predicted"/>
<accession>A0ABC8LKD8</accession>
<dbReference type="EMBL" id="CAKOAT010600710">
    <property type="protein sequence ID" value="CAH8384091.1"/>
    <property type="molecule type" value="Genomic_DNA"/>
</dbReference>
<keyword evidence="3" id="KW-1185">Reference proteome</keyword>
<organism evidence="2 3">
    <name type="scientific">Eruca vesicaria subsp. sativa</name>
    <name type="common">Garden rocket</name>
    <name type="synonym">Eruca sativa</name>
    <dbReference type="NCBI Taxonomy" id="29727"/>
    <lineage>
        <taxon>Eukaryota</taxon>
        <taxon>Viridiplantae</taxon>
        <taxon>Streptophyta</taxon>
        <taxon>Embryophyta</taxon>
        <taxon>Tracheophyta</taxon>
        <taxon>Spermatophyta</taxon>
        <taxon>Magnoliopsida</taxon>
        <taxon>eudicotyledons</taxon>
        <taxon>Gunneridae</taxon>
        <taxon>Pentapetalae</taxon>
        <taxon>rosids</taxon>
        <taxon>malvids</taxon>
        <taxon>Brassicales</taxon>
        <taxon>Brassicaceae</taxon>
        <taxon>Brassiceae</taxon>
        <taxon>Eruca</taxon>
    </lineage>
</organism>
<name>A0ABC8LKD8_ERUVS</name>
<dbReference type="Proteomes" id="UP001642260">
    <property type="component" value="Unassembled WGS sequence"/>
</dbReference>
<protein>
    <submittedName>
        <fullName evidence="2">Uncharacterized protein</fullName>
    </submittedName>
</protein>
<evidence type="ECO:0000313" key="2">
    <source>
        <dbReference type="EMBL" id="CAH8384091.1"/>
    </source>
</evidence>
<comment type="caution">
    <text evidence="2">The sequence shown here is derived from an EMBL/GenBank/DDBJ whole genome shotgun (WGS) entry which is preliminary data.</text>
</comment>
<dbReference type="AlphaFoldDB" id="A0ABC8LKD8"/>
<evidence type="ECO:0000256" key="1">
    <source>
        <dbReference type="SAM" id="MobiDB-lite"/>
    </source>
</evidence>
<feature type="region of interest" description="Disordered" evidence="1">
    <location>
        <begin position="1"/>
        <end position="23"/>
    </location>
</feature>
<reference evidence="2 3" key="1">
    <citation type="submission" date="2022-03" db="EMBL/GenBank/DDBJ databases">
        <authorList>
            <person name="Macdonald S."/>
            <person name="Ahmed S."/>
            <person name="Newling K."/>
        </authorList>
    </citation>
    <scope>NUCLEOTIDE SEQUENCE [LARGE SCALE GENOMIC DNA]</scope>
</reference>
<sequence length="56" mass="6305">MILEELRDATYRYTNHPDPKEREARMQRVLDSEVQGLTEETATRVAANENAAATAA</sequence>